<dbReference type="EMBL" id="CM003535">
    <property type="protein sequence ID" value="RCV38973.1"/>
    <property type="molecule type" value="Genomic_DNA"/>
</dbReference>
<dbReference type="InterPro" id="IPR045005">
    <property type="entry name" value="BPM1-6"/>
</dbReference>
<evidence type="ECO:0000259" key="2">
    <source>
        <dbReference type="PROSITE" id="PS50097"/>
    </source>
</evidence>
<reference evidence="4" key="3">
    <citation type="submission" date="2018-08" db="UniProtKB">
        <authorList>
            <consortium name="EnsemblPlants"/>
        </authorList>
    </citation>
    <scope>IDENTIFICATION</scope>
    <source>
        <strain evidence="4">Yugu1</strain>
    </source>
</reference>
<evidence type="ECO:0000313" key="5">
    <source>
        <dbReference type="Proteomes" id="UP000004995"/>
    </source>
</evidence>
<dbReference type="HOGENOM" id="CLU_093313_0_0_1"/>
<dbReference type="Proteomes" id="UP000004995">
    <property type="component" value="Unassembled WGS sequence"/>
</dbReference>
<dbReference type="GO" id="GO:0016567">
    <property type="term" value="P:protein ubiquitination"/>
    <property type="evidence" value="ECO:0007669"/>
    <property type="project" value="InterPro"/>
</dbReference>
<dbReference type="Gramene" id="KQK95297">
    <property type="protein sequence ID" value="KQK95297"/>
    <property type="gene ID" value="SETIT_027583mg"/>
</dbReference>
<dbReference type="PANTHER" id="PTHR26379">
    <property type="entry name" value="BTB/POZ AND MATH DOMAIN-CONTAINING PROTEIN 1"/>
    <property type="match status" value="1"/>
</dbReference>
<dbReference type="Pfam" id="PF00651">
    <property type="entry name" value="BTB"/>
    <property type="match status" value="1"/>
</dbReference>
<dbReference type="SMART" id="SM00225">
    <property type="entry name" value="BTB"/>
    <property type="match status" value="1"/>
</dbReference>
<reference evidence="3 5" key="1">
    <citation type="journal article" date="2012" name="Nat. Biotechnol.">
        <title>Reference genome sequence of the model plant Setaria.</title>
        <authorList>
            <person name="Bennetzen J.L."/>
            <person name="Schmutz J."/>
            <person name="Wang H."/>
            <person name="Percifield R."/>
            <person name="Hawkins J."/>
            <person name="Pontaroli A.C."/>
            <person name="Estep M."/>
            <person name="Feng L."/>
            <person name="Vaughn J.N."/>
            <person name="Grimwood J."/>
            <person name="Jenkins J."/>
            <person name="Barry K."/>
            <person name="Lindquist E."/>
            <person name="Hellsten U."/>
            <person name="Deshpande S."/>
            <person name="Wang X."/>
            <person name="Wu X."/>
            <person name="Mitros T."/>
            <person name="Triplett J."/>
            <person name="Yang X."/>
            <person name="Ye C.Y."/>
            <person name="Mauro-Herrera M."/>
            <person name="Wang L."/>
            <person name="Li P."/>
            <person name="Sharma M."/>
            <person name="Sharma R."/>
            <person name="Ronald P.C."/>
            <person name="Panaud O."/>
            <person name="Kellogg E.A."/>
            <person name="Brutnell T.P."/>
            <person name="Doust A.N."/>
            <person name="Tuskan G.A."/>
            <person name="Rokhsar D."/>
            <person name="Devos K.M."/>
        </authorList>
    </citation>
    <scope>NUCLEOTIDE SEQUENCE [LARGE SCALE GENOMIC DNA]</scope>
    <source>
        <strain evidence="5">cv. Yugu1</strain>
        <strain evidence="3">Yugu1</strain>
    </source>
</reference>
<name>K3ZLX1_SETIT</name>
<reference evidence="3" key="2">
    <citation type="submission" date="2015-07" db="EMBL/GenBank/DDBJ databases">
        <authorList>
            <person name="Noorani M."/>
        </authorList>
    </citation>
    <scope>NUCLEOTIDE SEQUENCE</scope>
    <source>
        <strain evidence="3">Yugu1</strain>
    </source>
</reference>
<accession>K3ZLX1</accession>
<gene>
    <name evidence="3" type="ORF">SETIT_8G185600v2</name>
</gene>
<dbReference type="PANTHER" id="PTHR26379:SF431">
    <property type="entry name" value="BTB DOMAIN-CONTAINING PROTEIN"/>
    <property type="match status" value="1"/>
</dbReference>
<dbReference type="SUPFAM" id="SSF49599">
    <property type="entry name" value="TRAF domain-like"/>
    <property type="match status" value="1"/>
</dbReference>
<dbReference type="Gene3D" id="3.30.710.10">
    <property type="entry name" value="Potassium Channel Kv1.1, Chain A"/>
    <property type="match status" value="1"/>
</dbReference>
<dbReference type="EMBL" id="AGNK02005135">
    <property type="status" value="NOT_ANNOTATED_CDS"/>
    <property type="molecule type" value="Genomic_DNA"/>
</dbReference>
<dbReference type="InterPro" id="IPR008974">
    <property type="entry name" value="TRAF-like"/>
</dbReference>
<dbReference type="EnsemblPlants" id="KQK95297">
    <property type="protein sequence ID" value="KQK95297"/>
    <property type="gene ID" value="SETIT_027583mg"/>
</dbReference>
<dbReference type="InterPro" id="IPR000210">
    <property type="entry name" value="BTB/POZ_dom"/>
</dbReference>
<dbReference type="PROSITE" id="PS50097">
    <property type="entry name" value="BTB"/>
    <property type="match status" value="1"/>
</dbReference>
<dbReference type="AlphaFoldDB" id="K3ZLX1"/>
<dbReference type="InterPro" id="IPR011333">
    <property type="entry name" value="SKP1/BTB/POZ_sf"/>
</dbReference>
<dbReference type="Gene3D" id="2.60.210.10">
    <property type="entry name" value="Apoptosis, Tumor Necrosis Factor Receptor Associated Protein 2, Chain A"/>
    <property type="match status" value="1"/>
</dbReference>
<protein>
    <recommendedName>
        <fullName evidence="2">BTB domain-containing protein</fullName>
    </recommendedName>
</protein>
<evidence type="ECO:0000313" key="4">
    <source>
        <dbReference type="EnsemblPlants" id="KQK95297"/>
    </source>
</evidence>
<keyword evidence="5" id="KW-1185">Reference proteome</keyword>
<proteinExistence type="predicted"/>
<dbReference type="SUPFAM" id="SSF54695">
    <property type="entry name" value="POZ domain"/>
    <property type="match status" value="1"/>
</dbReference>
<sequence length="261" mass="28868">MALHTTMFPVSQVDFSVSSAEAKAEGTIEQYKESSTFMIGGCQWRIRCYPMGIHDPWYPPAGPEGISVILVLMNNMQKVEHGFNCLVGHHESEHVWDHSGCVNISCTITVLEDDCIEVSPPSVGRSICTTIAAQAPVDIVFDIGGRVIRARRADVAALSHVMEALLYGSGVESKSETVSIKDTNPVGFSLLIKYVCEGSLPEEADLWDTLINAWLVLLSLADMYCVERLKLHCASKMWDMACEKIMTTFLQWAFETNCAQL</sequence>
<evidence type="ECO:0000256" key="1">
    <source>
        <dbReference type="ARBA" id="ARBA00004906"/>
    </source>
</evidence>
<dbReference type="OrthoDB" id="194443at2759"/>
<comment type="pathway">
    <text evidence="1">Protein modification; protein ubiquitination.</text>
</comment>
<dbReference type="eggNOG" id="KOG1987">
    <property type="taxonomic scope" value="Eukaryota"/>
</dbReference>
<organism evidence="3">
    <name type="scientific">Setaria italica</name>
    <name type="common">Foxtail millet</name>
    <name type="synonym">Panicum italicum</name>
    <dbReference type="NCBI Taxonomy" id="4555"/>
    <lineage>
        <taxon>Eukaryota</taxon>
        <taxon>Viridiplantae</taxon>
        <taxon>Streptophyta</taxon>
        <taxon>Embryophyta</taxon>
        <taxon>Tracheophyta</taxon>
        <taxon>Spermatophyta</taxon>
        <taxon>Magnoliopsida</taxon>
        <taxon>Liliopsida</taxon>
        <taxon>Poales</taxon>
        <taxon>Poaceae</taxon>
        <taxon>PACMAD clade</taxon>
        <taxon>Panicoideae</taxon>
        <taxon>Panicodae</taxon>
        <taxon>Paniceae</taxon>
        <taxon>Cenchrinae</taxon>
        <taxon>Setaria</taxon>
    </lineage>
</organism>
<feature type="domain" description="BTB" evidence="2">
    <location>
        <begin position="137"/>
        <end position="204"/>
    </location>
</feature>
<evidence type="ECO:0000313" key="3">
    <source>
        <dbReference type="EMBL" id="RCV38973.1"/>
    </source>
</evidence>